<proteinExistence type="predicted"/>
<keyword evidence="2" id="KW-1185">Reference proteome</keyword>
<dbReference type="EMBL" id="FOJI01000020">
    <property type="protein sequence ID" value="SEW43059.1"/>
    <property type="molecule type" value="Genomic_DNA"/>
</dbReference>
<evidence type="ECO:0000313" key="1">
    <source>
        <dbReference type="EMBL" id="SEW43059.1"/>
    </source>
</evidence>
<sequence>MMVIFIMFHIGTVAAKANEHSDTPYTFGFDTYQGYTQTETRPKTYTSYMYMYCTSSEILGTVYSAEAYGADWEYSYGERCSKNGVWKKYFTEGTKLPITNDVYEKRFRDAFIQGSLVNDQGFGSCMFWGLWSPDSIGY</sequence>
<dbReference type="Proteomes" id="UP000199701">
    <property type="component" value="Unassembled WGS sequence"/>
</dbReference>
<protein>
    <submittedName>
        <fullName evidence="1">Uncharacterized protein</fullName>
    </submittedName>
</protein>
<reference evidence="1 2" key="1">
    <citation type="submission" date="2016-10" db="EMBL/GenBank/DDBJ databases">
        <authorList>
            <person name="de Groot N.N."/>
        </authorList>
    </citation>
    <scope>NUCLEOTIDE SEQUENCE [LARGE SCALE GENOMIC DNA]</scope>
    <source>
        <strain evidence="1 2">DSM 9179</strain>
    </source>
</reference>
<gene>
    <name evidence="1" type="ORF">SAMN05421659_12022</name>
</gene>
<evidence type="ECO:0000313" key="2">
    <source>
        <dbReference type="Proteomes" id="UP000199701"/>
    </source>
</evidence>
<dbReference type="AlphaFoldDB" id="A0A1I0RP76"/>
<name>A0A1I0RP76_9FIRM</name>
<accession>A0A1I0RP76</accession>
<organism evidence="1 2">
    <name type="scientific">[Clostridium] fimetarium</name>
    <dbReference type="NCBI Taxonomy" id="99656"/>
    <lineage>
        <taxon>Bacteria</taxon>
        <taxon>Bacillati</taxon>
        <taxon>Bacillota</taxon>
        <taxon>Clostridia</taxon>
        <taxon>Lachnospirales</taxon>
        <taxon>Lachnospiraceae</taxon>
    </lineage>
</organism>
<dbReference type="STRING" id="99656.SAMN05421659_12022"/>